<dbReference type="InterPro" id="IPR008551">
    <property type="entry name" value="TANGO2"/>
</dbReference>
<evidence type="ECO:0000313" key="3">
    <source>
        <dbReference type="Proteomes" id="UP000011566"/>
    </source>
</evidence>
<dbReference type="Proteomes" id="UP000011566">
    <property type="component" value="Unassembled WGS sequence"/>
</dbReference>
<proteinExistence type="predicted"/>
<evidence type="ECO:0008006" key="4">
    <source>
        <dbReference type="Google" id="ProtNLM"/>
    </source>
</evidence>
<dbReference type="PANTHER" id="PTHR17985:SF8">
    <property type="entry name" value="TRANSPORT AND GOLGI ORGANIZATION PROTEIN 2 HOMOLOG"/>
    <property type="match status" value="1"/>
</dbReference>
<comment type="caution">
    <text evidence="2">The sequence shown here is derived from an EMBL/GenBank/DDBJ whole genome shotgun (WGS) entry which is preliminary data.</text>
</comment>
<dbReference type="PATRIC" id="fig|1132509.6.peg.2707"/>
<dbReference type="EMBL" id="AOMB01000033">
    <property type="protein sequence ID" value="EMA37672.1"/>
    <property type="molecule type" value="Genomic_DNA"/>
</dbReference>
<dbReference type="PANTHER" id="PTHR17985">
    <property type="entry name" value="SER/THR-RICH PROTEIN T10 IN DGCR REGION"/>
    <property type="match status" value="1"/>
</dbReference>
<evidence type="ECO:0000313" key="2">
    <source>
        <dbReference type="EMBL" id="EMA37672.1"/>
    </source>
</evidence>
<dbReference type="OrthoDB" id="312503at2157"/>
<protein>
    <recommendedName>
        <fullName evidence="4">NRDE family protein</fullName>
    </recommendedName>
</protein>
<dbReference type="RefSeq" id="WP_007694138.1">
    <property type="nucleotide sequence ID" value="NZ_AJRK01000450.1"/>
</dbReference>
<accession>M0LVR5</accession>
<feature type="region of interest" description="Disordered" evidence="1">
    <location>
        <begin position="22"/>
        <end position="43"/>
    </location>
</feature>
<sequence length="249" mass="26973">MCTLVVAWNVFSDVPVTVAANRDESVDRPSNPPERVSTDPGVVAPTDTEAGGTWIGYNEFGVFVAVTNRWTDADLAGERSRGLLVRDCLESESAEDAARVAERAVETDEYEGFNLVVADANAALLLEWAGQLRVRNLDPGVHVVMNTGAIGDVTIPESWPERGERQAANGRKVREALQPEPGETGDGWLARAADVLSDHDYGVCVHHEEFGFGTRSSSLITVDDADEATYRFADGPPCRTPFEPVESQV</sequence>
<dbReference type="Gene3D" id="3.60.60.10">
    <property type="entry name" value="Penicillin V Acylase, Chain A"/>
    <property type="match status" value="1"/>
</dbReference>
<dbReference type="eggNOG" id="arCOG06429">
    <property type="taxonomic scope" value="Archaea"/>
</dbReference>
<gene>
    <name evidence="2" type="ORF">C447_11890</name>
</gene>
<keyword evidence="3" id="KW-1185">Reference proteome</keyword>
<dbReference type="Pfam" id="PF05742">
    <property type="entry name" value="TANGO2"/>
    <property type="match status" value="1"/>
</dbReference>
<name>M0LVR5_9EURY</name>
<reference evidence="2 3" key="1">
    <citation type="journal article" date="2014" name="PLoS Genet.">
        <title>Phylogenetically driven sequencing of extremely halophilic archaea reveals strategies for static and dynamic osmo-response.</title>
        <authorList>
            <person name="Becker E.A."/>
            <person name="Seitzer P.M."/>
            <person name="Tritt A."/>
            <person name="Larsen D."/>
            <person name="Krusor M."/>
            <person name="Yao A.I."/>
            <person name="Wu D."/>
            <person name="Madern D."/>
            <person name="Eisen J.A."/>
            <person name="Darling A.E."/>
            <person name="Facciotti M.T."/>
        </authorList>
    </citation>
    <scope>NUCLEOTIDE SEQUENCE [LARGE SCALE GENOMIC DNA]</scope>
    <source>
        <strain evidence="2 3">100A6</strain>
    </source>
</reference>
<dbReference type="AlphaFoldDB" id="M0LVR5"/>
<organism evidence="2 3">
    <name type="scientific">Halococcus hamelinensis 100A6</name>
    <dbReference type="NCBI Taxonomy" id="1132509"/>
    <lineage>
        <taxon>Archaea</taxon>
        <taxon>Methanobacteriati</taxon>
        <taxon>Methanobacteriota</taxon>
        <taxon>Stenosarchaea group</taxon>
        <taxon>Halobacteria</taxon>
        <taxon>Halobacteriales</taxon>
        <taxon>Halococcaceae</taxon>
        <taxon>Halococcus</taxon>
    </lineage>
</organism>
<evidence type="ECO:0000256" key="1">
    <source>
        <dbReference type="SAM" id="MobiDB-lite"/>
    </source>
</evidence>